<dbReference type="AlphaFoldDB" id="A0A8T8I0Z6"/>
<feature type="non-terminal residue" evidence="2">
    <location>
        <position position="1"/>
    </location>
</feature>
<keyword evidence="1" id="KW-0472">Membrane</keyword>
<name>A0A8T8I0Z6_9PSEU</name>
<dbReference type="PANTHER" id="PTHR23528:SF1">
    <property type="entry name" value="MAJOR FACILITATOR SUPERFAMILY (MFS) PROFILE DOMAIN-CONTAINING PROTEIN"/>
    <property type="match status" value="1"/>
</dbReference>
<organism evidence="2 3">
    <name type="scientific">Saccharothrix algeriensis</name>
    <dbReference type="NCBI Taxonomy" id="173560"/>
    <lineage>
        <taxon>Bacteria</taxon>
        <taxon>Bacillati</taxon>
        <taxon>Actinomycetota</taxon>
        <taxon>Actinomycetes</taxon>
        <taxon>Pseudonocardiales</taxon>
        <taxon>Pseudonocardiaceae</taxon>
        <taxon>Saccharothrix</taxon>
    </lineage>
</organism>
<accession>A0A8T8I0Z6</accession>
<dbReference type="Proteomes" id="UP000671828">
    <property type="component" value="Chromosome"/>
</dbReference>
<dbReference type="Pfam" id="PF13347">
    <property type="entry name" value="MFS_2"/>
    <property type="match status" value="1"/>
</dbReference>
<keyword evidence="1" id="KW-0812">Transmembrane</keyword>
<feature type="non-terminal residue" evidence="2">
    <location>
        <position position="66"/>
    </location>
</feature>
<protein>
    <submittedName>
        <fullName evidence="2">MFS transporter</fullName>
    </submittedName>
</protein>
<evidence type="ECO:0000256" key="1">
    <source>
        <dbReference type="SAM" id="Phobius"/>
    </source>
</evidence>
<gene>
    <name evidence="2" type="ORF">J7S33_06915</name>
</gene>
<dbReference type="EMBL" id="CP072788">
    <property type="protein sequence ID" value="QTR04583.1"/>
    <property type="molecule type" value="Genomic_DNA"/>
</dbReference>
<proteinExistence type="predicted"/>
<keyword evidence="1" id="KW-1133">Transmembrane helix</keyword>
<evidence type="ECO:0000313" key="3">
    <source>
        <dbReference type="Proteomes" id="UP000671828"/>
    </source>
</evidence>
<feature type="transmembrane region" description="Helical" evidence="1">
    <location>
        <begin position="25"/>
        <end position="44"/>
    </location>
</feature>
<dbReference type="SUPFAM" id="SSF103473">
    <property type="entry name" value="MFS general substrate transporter"/>
    <property type="match status" value="1"/>
</dbReference>
<evidence type="ECO:0000313" key="2">
    <source>
        <dbReference type="EMBL" id="QTR04583.1"/>
    </source>
</evidence>
<dbReference type="PANTHER" id="PTHR23528">
    <property type="match status" value="1"/>
</dbReference>
<dbReference type="InterPro" id="IPR036259">
    <property type="entry name" value="MFS_trans_sf"/>
</dbReference>
<sequence>ALLASALVTVPLRVAEVDPDGKERSLGLIVALGALVAVVANPLFGRLSDRTTSRFGRRRPWLIGGV</sequence>
<dbReference type="Gene3D" id="1.20.1250.20">
    <property type="entry name" value="MFS general substrate transporter like domains"/>
    <property type="match status" value="1"/>
</dbReference>
<reference evidence="2" key="1">
    <citation type="submission" date="2021-04" db="EMBL/GenBank/DDBJ databases">
        <title>Saccharothrix algeriensis WGS.</title>
        <authorList>
            <person name="Stuskova K."/>
            <person name="Hakalova E."/>
            <person name="Tebbal A.B."/>
            <person name="Eichmeier A."/>
        </authorList>
    </citation>
    <scope>NUCLEOTIDE SEQUENCE</scope>
    <source>
        <strain evidence="2">NRRL B-24137</strain>
    </source>
</reference>